<evidence type="ECO:0000256" key="3">
    <source>
        <dbReference type="ARBA" id="ARBA00008370"/>
    </source>
</evidence>
<reference evidence="14" key="2">
    <citation type="submission" date="2015-06" db="UniProtKB">
        <authorList>
            <consortium name="EnsemblProtists"/>
        </authorList>
    </citation>
    <scope>IDENTIFICATION</scope>
    <source>
        <strain evidence="14">Pr102</strain>
    </source>
</reference>
<dbReference type="AlphaFoldDB" id="H3H1K8"/>
<reference evidence="15" key="1">
    <citation type="journal article" date="2006" name="Science">
        <title>Phytophthora genome sequences uncover evolutionary origins and mechanisms of pathogenesis.</title>
        <authorList>
            <person name="Tyler B.M."/>
            <person name="Tripathy S."/>
            <person name="Zhang X."/>
            <person name="Dehal P."/>
            <person name="Jiang R.H."/>
            <person name="Aerts A."/>
            <person name="Arredondo F.D."/>
            <person name="Baxter L."/>
            <person name="Bensasson D."/>
            <person name="Beynon J.L."/>
            <person name="Chapman J."/>
            <person name="Damasceno C.M."/>
            <person name="Dorrance A.E."/>
            <person name="Dou D."/>
            <person name="Dickerman A.W."/>
            <person name="Dubchak I.L."/>
            <person name="Garbelotto M."/>
            <person name="Gijzen M."/>
            <person name="Gordon S.G."/>
            <person name="Govers F."/>
            <person name="Grunwald N.J."/>
            <person name="Huang W."/>
            <person name="Ivors K.L."/>
            <person name="Jones R.W."/>
            <person name="Kamoun S."/>
            <person name="Krampis K."/>
            <person name="Lamour K.H."/>
            <person name="Lee M.K."/>
            <person name="McDonald W.H."/>
            <person name="Medina M."/>
            <person name="Meijer H.J."/>
            <person name="Nordberg E.K."/>
            <person name="Maclean D.J."/>
            <person name="Ospina-Giraldo M.D."/>
            <person name="Morris P.F."/>
            <person name="Phuntumart V."/>
            <person name="Putnam N.H."/>
            <person name="Rash S."/>
            <person name="Rose J.K."/>
            <person name="Sakihama Y."/>
            <person name="Salamov A.A."/>
            <person name="Savidor A."/>
            <person name="Scheuring C.F."/>
            <person name="Smith B.M."/>
            <person name="Sobral B.W."/>
            <person name="Terry A."/>
            <person name="Torto-Alalibo T.A."/>
            <person name="Win J."/>
            <person name="Xu Z."/>
            <person name="Zhang H."/>
            <person name="Grigoriev I.V."/>
            <person name="Rokhsar D.S."/>
            <person name="Boore J.L."/>
        </authorList>
    </citation>
    <scope>NUCLEOTIDE SEQUENCE [LARGE SCALE GENOMIC DNA]</scope>
    <source>
        <strain evidence="15">Pr102</strain>
    </source>
</reference>
<dbReference type="VEuPathDB" id="FungiDB:KRP22_9949"/>
<name>H3H1K8_PHYRM</name>
<keyword evidence="7 12" id="KW-1133">Transmembrane helix</keyword>
<sequence length="397" mass="45220">MNWQVRGSDSSAGSHQSKALDESSYSESTDESEKAERVTFKDIKEKVAMLPPPPLGSLDMTQPPAPLKNLEHSFAGSLSSSEQSSEGFQSSERRQTRDHDRRPYEDEDERKSGGSSSGSDESSRSNDSSSSSFASSRRQSMKKAEKIVIPVKKTRSNNDGDSDGDEAGKEMSLAEAFKRRHPSFGHRVESHHDKLKRHRDQQQQQRQQEPEQKTPATRDTKKSEAAAPAADPLPPEQQELLDRLATGSRAKISSREMKERSRRLYHQLPEVVERKRQEEVMRRRRERLNELREQEKHSTIVRRSSAAAKQVPPTARPKKHHKKKNHFATSGLPLVLFIVGGYVALTQFVEGKFEARDHLVKSQSEHMFNLEEEHKRMTKKLTLDEFEIKPVPKPKDD</sequence>
<evidence type="ECO:0000256" key="7">
    <source>
        <dbReference type="ARBA" id="ARBA00022989"/>
    </source>
</evidence>
<evidence type="ECO:0000256" key="2">
    <source>
        <dbReference type="ARBA" id="ARBA00004434"/>
    </source>
</evidence>
<feature type="compositionally biased region" description="Basic and acidic residues" evidence="11">
    <location>
        <begin position="208"/>
        <end position="224"/>
    </location>
</feature>
<evidence type="ECO:0000256" key="5">
    <source>
        <dbReference type="ARBA" id="ARBA00022692"/>
    </source>
</evidence>
<keyword evidence="6" id="KW-0999">Mitochondrion inner membrane</keyword>
<evidence type="ECO:0000313" key="15">
    <source>
        <dbReference type="Proteomes" id="UP000005238"/>
    </source>
</evidence>
<keyword evidence="10" id="KW-0206">Cytoskeleton</keyword>
<dbReference type="VEuPathDB" id="FungiDB:KRP23_8425"/>
<proteinExistence type="inferred from homology"/>
<feature type="compositionally biased region" description="Low complexity" evidence="11">
    <location>
        <begin position="113"/>
        <end position="138"/>
    </location>
</feature>
<comment type="similarity">
    <text evidence="3">Belongs to the COX16 family.</text>
</comment>
<feature type="region of interest" description="Disordered" evidence="11">
    <location>
        <begin position="1"/>
        <end position="261"/>
    </location>
</feature>
<dbReference type="HOGENOM" id="CLU_058334_0_0_1"/>
<organism evidence="14 15">
    <name type="scientific">Phytophthora ramorum</name>
    <name type="common">Sudden oak death agent</name>
    <dbReference type="NCBI Taxonomy" id="164328"/>
    <lineage>
        <taxon>Eukaryota</taxon>
        <taxon>Sar</taxon>
        <taxon>Stramenopiles</taxon>
        <taxon>Oomycota</taxon>
        <taxon>Peronosporomycetes</taxon>
        <taxon>Peronosporales</taxon>
        <taxon>Peronosporaceae</taxon>
        <taxon>Phytophthora</taxon>
    </lineage>
</organism>
<dbReference type="EnsemblProtists" id="Phyra84135">
    <property type="protein sequence ID" value="Phyra84135"/>
    <property type="gene ID" value="Phyra84135"/>
</dbReference>
<dbReference type="InterPro" id="IPR020164">
    <property type="entry name" value="Cyt_c_Oxase_assmbl_COX16"/>
</dbReference>
<dbReference type="eggNOG" id="ENOG502S9GJ">
    <property type="taxonomic scope" value="Eukaryota"/>
</dbReference>
<keyword evidence="5 12" id="KW-0812">Transmembrane</keyword>
<accession>H3H1K8</accession>
<dbReference type="Pfam" id="PF14138">
    <property type="entry name" value="COX16"/>
    <property type="match status" value="1"/>
</dbReference>
<feature type="compositionally biased region" description="Basic residues" evidence="11">
    <location>
        <begin position="316"/>
        <end position="325"/>
    </location>
</feature>
<dbReference type="InterPro" id="IPR029299">
    <property type="entry name" value="ALMS_motif"/>
</dbReference>
<feature type="region of interest" description="Disordered" evidence="11">
    <location>
        <begin position="293"/>
        <end position="325"/>
    </location>
</feature>
<evidence type="ECO:0000256" key="9">
    <source>
        <dbReference type="ARBA" id="ARBA00023136"/>
    </source>
</evidence>
<feature type="compositionally biased region" description="Low complexity" evidence="11">
    <location>
        <begin position="73"/>
        <end position="90"/>
    </location>
</feature>
<feature type="transmembrane region" description="Helical" evidence="12">
    <location>
        <begin position="326"/>
        <end position="345"/>
    </location>
</feature>
<evidence type="ECO:0000256" key="1">
    <source>
        <dbReference type="ARBA" id="ARBA00004300"/>
    </source>
</evidence>
<keyword evidence="9 12" id="KW-0472">Membrane</keyword>
<evidence type="ECO:0000256" key="12">
    <source>
        <dbReference type="SAM" id="Phobius"/>
    </source>
</evidence>
<dbReference type="VEuPathDB" id="FungiDB:KRP22_9948"/>
<keyword evidence="8" id="KW-0496">Mitochondrion</keyword>
<dbReference type="GO" id="GO:0005743">
    <property type="term" value="C:mitochondrial inner membrane"/>
    <property type="evidence" value="ECO:0007669"/>
    <property type="project" value="UniProtKB-SubCell"/>
</dbReference>
<dbReference type="EMBL" id="DS566101">
    <property type="status" value="NOT_ANNOTATED_CDS"/>
    <property type="molecule type" value="Genomic_DNA"/>
</dbReference>
<evidence type="ECO:0000256" key="11">
    <source>
        <dbReference type="SAM" id="MobiDB-lite"/>
    </source>
</evidence>
<evidence type="ECO:0000256" key="6">
    <source>
        <dbReference type="ARBA" id="ARBA00022792"/>
    </source>
</evidence>
<dbReference type="OMA" id="KSQSEHM"/>
<evidence type="ECO:0000256" key="8">
    <source>
        <dbReference type="ARBA" id="ARBA00023128"/>
    </source>
</evidence>
<comment type="subcellular location">
    <subcellularLocation>
        <location evidence="1">Cytoplasm</location>
        <location evidence="1">Cytoskeleton</location>
        <location evidence="1">Microtubule organizing center</location>
        <location evidence="1">Centrosome</location>
    </subcellularLocation>
    <subcellularLocation>
        <location evidence="2">Mitochondrion inner membrane</location>
        <topology evidence="2">Single-pass membrane protein</topology>
    </subcellularLocation>
</comment>
<dbReference type="Pfam" id="PF15309">
    <property type="entry name" value="ALMS_motif"/>
    <property type="match status" value="1"/>
</dbReference>
<dbReference type="GO" id="GO:0005813">
    <property type="term" value="C:centrosome"/>
    <property type="evidence" value="ECO:0007669"/>
    <property type="project" value="UniProtKB-SubCell"/>
</dbReference>
<evidence type="ECO:0000256" key="10">
    <source>
        <dbReference type="ARBA" id="ARBA00023212"/>
    </source>
</evidence>
<feature type="domain" description="ALMS motif" evidence="13">
    <location>
        <begin position="170"/>
        <end position="292"/>
    </location>
</feature>
<protein>
    <recommendedName>
        <fullName evidence="13">ALMS motif domain-containing protein</fullName>
    </recommendedName>
</protein>
<dbReference type="VEuPathDB" id="FungiDB:KRP23_8426"/>
<keyword evidence="4" id="KW-0963">Cytoplasm</keyword>
<feature type="compositionally biased region" description="Basic and acidic residues" evidence="11">
    <location>
        <begin position="31"/>
        <end position="47"/>
    </location>
</feature>
<evidence type="ECO:0000256" key="4">
    <source>
        <dbReference type="ARBA" id="ARBA00022490"/>
    </source>
</evidence>
<evidence type="ECO:0000259" key="13">
    <source>
        <dbReference type="Pfam" id="PF15309"/>
    </source>
</evidence>
<keyword evidence="15" id="KW-1185">Reference proteome</keyword>
<feature type="compositionally biased region" description="Basic and acidic residues" evidence="11">
    <location>
        <begin position="91"/>
        <end position="112"/>
    </location>
</feature>
<dbReference type="Proteomes" id="UP000005238">
    <property type="component" value="Unassembled WGS sequence"/>
</dbReference>
<evidence type="ECO:0000313" key="14">
    <source>
        <dbReference type="EnsemblProtists" id="Phyra84135"/>
    </source>
</evidence>
<feature type="compositionally biased region" description="Polar residues" evidence="11">
    <location>
        <begin position="1"/>
        <end position="17"/>
    </location>
</feature>
<dbReference type="InParanoid" id="H3H1K8"/>